<dbReference type="SMART" id="SM00331">
    <property type="entry name" value="PP2C_SIG"/>
    <property type="match status" value="1"/>
</dbReference>
<dbReference type="GO" id="GO:0016301">
    <property type="term" value="F:kinase activity"/>
    <property type="evidence" value="ECO:0007669"/>
    <property type="project" value="UniProtKB-KW"/>
</dbReference>
<evidence type="ECO:0000313" key="5">
    <source>
        <dbReference type="EMBL" id="SDS07050.1"/>
    </source>
</evidence>
<reference evidence="6" key="1">
    <citation type="submission" date="2016-10" db="EMBL/GenBank/DDBJ databases">
        <authorList>
            <person name="Varghese N."/>
            <person name="Submissions S."/>
        </authorList>
    </citation>
    <scope>NUCLEOTIDE SEQUENCE [LARGE SCALE GENOMIC DNA]</scope>
    <source>
        <strain evidence="6">DSM 22127</strain>
    </source>
</reference>
<feature type="region of interest" description="Disordered" evidence="2">
    <location>
        <begin position="241"/>
        <end position="264"/>
    </location>
</feature>
<protein>
    <submittedName>
        <fullName evidence="5">Histidine kinase-like ATPase domain-containing protein</fullName>
    </submittedName>
</protein>
<dbReference type="InterPro" id="IPR029016">
    <property type="entry name" value="GAF-like_dom_sf"/>
</dbReference>
<dbReference type="PANTHER" id="PTHR43156">
    <property type="entry name" value="STAGE II SPORULATION PROTEIN E-RELATED"/>
    <property type="match status" value="1"/>
</dbReference>
<name>A0A1H1P7M8_9ACTN</name>
<evidence type="ECO:0000259" key="3">
    <source>
        <dbReference type="SMART" id="SM00065"/>
    </source>
</evidence>
<accession>A0A1H1P7M8</accession>
<dbReference type="GO" id="GO:0016791">
    <property type="term" value="F:phosphatase activity"/>
    <property type="evidence" value="ECO:0007669"/>
    <property type="project" value="TreeGrafter"/>
</dbReference>
<dbReference type="Pfam" id="PF13185">
    <property type="entry name" value="GAF_2"/>
    <property type="match status" value="2"/>
</dbReference>
<feature type="domain" description="PPM-type phosphatase" evidence="4">
    <location>
        <begin position="389"/>
        <end position="612"/>
    </location>
</feature>
<evidence type="ECO:0000259" key="4">
    <source>
        <dbReference type="SMART" id="SM00331"/>
    </source>
</evidence>
<dbReference type="Gene3D" id="3.60.40.10">
    <property type="entry name" value="PPM-type phosphatase domain"/>
    <property type="match status" value="1"/>
</dbReference>
<keyword evidence="1" id="KW-0378">Hydrolase</keyword>
<dbReference type="InterPro" id="IPR003594">
    <property type="entry name" value="HATPase_dom"/>
</dbReference>
<keyword evidence="6" id="KW-1185">Reference proteome</keyword>
<dbReference type="PANTHER" id="PTHR43156:SF2">
    <property type="entry name" value="STAGE II SPORULATION PROTEIN E"/>
    <property type="match status" value="1"/>
</dbReference>
<dbReference type="InterPro" id="IPR001932">
    <property type="entry name" value="PPM-type_phosphatase-like_dom"/>
</dbReference>
<dbReference type="SUPFAM" id="SSF81606">
    <property type="entry name" value="PP2C-like"/>
    <property type="match status" value="1"/>
</dbReference>
<gene>
    <name evidence="5" type="ORF">SAMN04488570_1063</name>
</gene>
<dbReference type="SMART" id="SM00065">
    <property type="entry name" value="GAF"/>
    <property type="match status" value="2"/>
</dbReference>
<feature type="domain" description="GAF" evidence="3">
    <location>
        <begin position="33"/>
        <end position="176"/>
    </location>
</feature>
<dbReference type="CDD" id="cd16936">
    <property type="entry name" value="HATPase_RsbW-like"/>
    <property type="match status" value="1"/>
</dbReference>
<dbReference type="STRING" id="642780.SAMN04488570_1063"/>
<proteinExistence type="predicted"/>
<evidence type="ECO:0000256" key="2">
    <source>
        <dbReference type="SAM" id="MobiDB-lite"/>
    </source>
</evidence>
<dbReference type="Pfam" id="PF13581">
    <property type="entry name" value="HATPase_c_2"/>
    <property type="match status" value="1"/>
</dbReference>
<dbReference type="Pfam" id="PF07228">
    <property type="entry name" value="SpoIIE"/>
    <property type="match status" value="1"/>
</dbReference>
<dbReference type="Proteomes" id="UP000198859">
    <property type="component" value="Chromosome I"/>
</dbReference>
<dbReference type="InterPro" id="IPR036890">
    <property type="entry name" value="HATPase_C_sf"/>
</dbReference>
<dbReference type="SUPFAM" id="SSF55781">
    <property type="entry name" value="GAF domain-like"/>
    <property type="match status" value="2"/>
</dbReference>
<dbReference type="InterPro" id="IPR052016">
    <property type="entry name" value="Bact_Sigma-Reg"/>
</dbReference>
<feature type="domain" description="GAF" evidence="3">
    <location>
        <begin position="204"/>
        <end position="357"/>
    </location>
</feature>
<dbReference type="EMBL" id="LT629757">
    <property type="protein sequence ID" value="SDS07050.1"/>
    <property type="molecule type" value="Genomic_DNA"/>
</dbReference>
<organism evidence="5 6">
    <name type="scientific">Nocardioides scoriae</name>
    <dbReference type="NCBI Taxonomy" id="642780"/>
    <lineage>
        <taxon>Bacteria</taxon>
        <taxon>Bacillati</taxon>
        <taxon>Actinomycetota</taxon>
        <taxon>Actinomycetes</taxon>
        <taxon>Propionibacteriales</taxon>
        <taxon>Nocardioidaceae</taxon>
        <taxon>Nocardioides</taxon>
    </lineage>
</organism>
<dbReference type="InterPro" id="IPR036457">
    <property type="entry name" value="PPM-type-like_dom_sf"/>
</dbReference>
<evidence type="ECO:0000313" key="6">
    <source>
        <dbReference type="Proteomes" id="UP000198859"/>
    </source>
</evidence>
<dbReference type="Gene3D" id="3.30.565.10">
    <property type="entry name" value="Histidine kinase-like ATPase, C-terminal domain"/>
    <property type="match status" value="1"/>
</dbReference>
<dbReference type="InterPro" id="IPR003018">
    <property type="entry name" value="GAF"/>
</dbReference>
<evidence type="ECO:0000256" key="1">
    <source>
        <dbReference type="ARBA" id="ARBA00022801"/>
    </source>
</evidence>
<dbReference type="Gene3D" id="3.30.450.40">
    <property type="match status" value="2"/>
</dbReference>
<sequence length="739" mass="78271">MVTPEGPEVVVRRILDDLQVFVEMTEAINSDLDLDRVLQSVTDTGTRLSGARFGAFFYEAVADDDLDSGLRVVSGDGAGALTQLSVPRITELFTPTFAGRETVRLVDPGSPHDDAAPRLGFLATPVVARSGEVLGALIFGHPDHDRFDDRSEDVVRLVATQAAVAIENARHYARELAARRVAEQAAERLLLLQQITSRLARATDREEVLRAVTETLVGPLGALRVGVYLADGDVYRAVAAASSGRGDDGPSPQAPQTAWLPRHGDNPVAVSAEERRPLVHGSLADLAARFPDLGASLSGIEATVVLPLAVGPRTLGALALAWREPRHVDAVEVDWLSSAAEQLALALRQVELRESEGRAQEALRDSAAHAISVSQTLQRSLLPLTLPAVDALAVAVRYVPGSVDAEVGGDWYDVIATPDGGVVLVIGDVQGHSVSAAAVMGQLRVALYAYLVEGHAPHAALSRVNRVMETLQTEAIATCCLVGIDPATGQASVVRAGHTLPLLWRSDGTVEELDAEGGIPLGVLPDAEWPTTELRLGAGDRVLLYTDGLVEVPGVDLDLGVDALVDAVGATHDGHPAAPRPRQERLEADVDEVLAAVGVRSRDDVALLACEYAGPASLFRRADLEVASVTEVASARAFADATLRSWGLRRVADPVRLLVTEMVTNALVHTEGSASLELRRLEHVVRVMVTDASSRVPRPRPVDEDAPGGRGMLLIGALATEWGVEPSGGGKTVWADVRA</sequence>
<keyword evidence="5" id="KW-0808">Transferase</keyword>
<keyword evidence="5" id="KW-0418">Kinase</keyword>
<dbReference type="AlphaFoldDB" id="A0A1H1P7M8"/>